<gene>
    <name evidence="1" type="ORF">METZ01_LOCUS330146</name>
</gene>
<name>A0A382PYX6_9ZZZZ</name>
<dbReference type="AlphaFoldDB" id="A0A382PYX6"/>
<accession>A0A382PYX6</accession>
<feature type="non-terminal residue" evidence="1">
    <location>
        <position position="339"/>
    </location>
</feature>
<reference evidence="1" key="1">
    <citation type="submission" date="2018-05" db="EMBL/GenBank/DDBJ databases">
        <authorList>
            <person name="Lanie J.A."/>
            <person name="Ng W.-L."/>
            <person name="Kazmierczak K.M."/>
            <person name="Andrzejewski T.M."/>
            <person name="Davidsen T.M."/>
            <person name="Wayne K.J."/>
            <person name="Tettelin H."/>
            <person name="Glass J.I."/>
            <person name="Rusch D."/>
            <person name="Podicherti R."/>
            <person name="Tsui H.-C.T."/>
            <person name="Winkler M.E."/>
        </authorList>
    </citation>
    <scope>NUCLEOTIDE SEQUENCE</scope>
</reference>
<organism evidence="1">
    <name type="scientific">marine metagenome</name>
    <dbReference type="NCBI Taxonomy" id="408172"/>
    <lineage>
        <taxon>unclassified sequences</taxon>
        <taxon>metagenomes</taxon>
        <taxon>ecological metagenomes</taxon>
    </lineage>
</organism>
<sequence>EDVSKNIYTPRPVYTPPTPSPFPIFSPPMVVPGDRDLEDLARRYYSDHILGLELELTQTDVSPKKKGQIETFTVTDPESAQAYEVKAKLLLVTENTYWYGDSSLDLKAETFKETARRWEEDIRPEVVRNFGDIDSPGIDGDSRLTVLNTPLNGAAGYFGGQDTFPRWVHPSSNQREMVFMDPVKLPPGRNRYLAVLTHEFQHAIHDNLDPGEDSWVNEGLAEIASYNAGFESAFIDYFLANPSISLTHWPDEPSQTVPHYGAASLFFIFAAGRNQGFESLGNLAAVKEDGVAGVDKWLAPMGSSFEEEFSDWIVANYVGAIDGRYSYSDWALRVTSKAL</sequence>
<evidence type="ECO:0008006" key="2">
    <source>
        <dbReference type="Google" id="ProtNLM"/>
    </source>
</evidence>
<protein>
    <recommendedName>
        <fullName evidence="2">Peptidase MA-like domain-containing protein</fullName>
    </recommendedName>
</protein>
<feature type="non-terminal residue" evidence="1">
    <location>
        <position position="1"/>
    </location>
</feature>
<proteinExistence type="predicted"/>
<dbReference type="EMBL" id="UINC01110047">
    <property type="protein sequence ID" value="SVC77292.1"/>
    <property type="molecule type" value="Genomic_DNA"/>
</dbReference>
<evidence type="ECO:0000313" key="1">
    <source>
        <dbReference type="EMBL" id="SVC77292.1"/>
    </source>
</evidence>